<dbReference type="AlphaFoldDB" id="B8CDB7"/>
<dbReference type="Gene3D" id="1.10.472.80">
    <property type="entry name" value="Ypt/Rab-GAP domain of gyp1p, domain 3"/>
    <property type="match status" value="1"/>
</dbReference>
<dbReference type="PANTHER" id="PTHR20913:SF7">
    <property type="entry name" value="RE60063P"/>
    <property type="match status" value="1"/>
</dbReference>
<evidence type="ECO:0000313" key="4">
    <source>
        <dbReference type="Proteomes" id="UP000001449"/>
    </source>
</evidence>
<organism evidence="3 4">
    <name type="scientific">Thalassiosira pseudonana</name>
    <name type="common">Marine diatom</name>
    <name type="synonym">Cyclotella nana</name>
    <dbReference type="NCBI Taxonomy" id="35128"/>
    <lineage>
        <taxon>Eukaryota</taxon>
        <taxon>Sar</taxon>
        <taxon>Stramenopiles</taxon>
        <taxon>Ochrophyta</taxon>
        <taxon>Bacillariophyta</taxon>
        <taxon>Coscinodiscophyceae</taxon>
        <taxon>Thalassiosirophycidae</taxon>
        <taxon>Thalassiosirales</taxon>
        <taxon>Thalassiosiraceae</taxon>
        <taxon>Thalassiosira</taxon>
    </lineage>
</organism>
<proteinExistence type="predicted"/>
<name>B8CDB7_THAPS</name>
<dbReference type="EMBL" id="CM000650">
    <property type="protein sequence ID" value="EED88631.1"/>
    <property type="molecule type" value="Genomic_DNA"/>
</dbReference>
<evidence type="ECO:0000256" key="1">
    <source>
        <dbReference type="ARBA" id="ARBA00022468"/>
    </source>
</evidence>
<dbReference type="eggNOG" id="ENOG502RB5V">
    <property type="taxonomic scope" value="Eukaryota"/>
</dbReference>
<accession>B8CDB7</accession>
<evidence type="ECO:0000256" key="2">
    <source>
        <dbReference type="SAM" id="MobiDB-lite"/>
    </source>
</evidence>
<evidence type="ECO:0000313" key="3">
    <source>
        <dbReference type="EMBL" id="EED88631.1"/>
    </source>
</evidence>
<dbReference type="RefSeq" id="XP_002294276.1">
    <property type="nucleotide sequence ID" value="XM_002294240.1"/>
</dbReference>
<gene>
    <name evidence="3" type="ORF">THAPSDRAFT_25046</name>
</gene>
<feature type="region of interest" description="Disordered" evidence="2">
    <location>
        <begin position="178"/>
        <end position="273"/>
    </location>
</feature>
<evidence type="ECO:0008006" key="5">
    <source>
        <dbReference type="Google" id="ProtNLM"/>
    </source>
</evidence>
<dbReference type="Proteomes" id="UP000001449">
    <property type="component" value="Chromosome 15"/>
</dbReference>
<dbReference type="PANTHER" id="PTHR20913">
    <property type="entry name" value="TBC1 DOMAIN FAMILY MEMBER 20/GTPASE"/>
    <property type="match status" value="1"/>
</dbReference>
<dbReference type="KEGG" id="tps:THAPSDRAFT_25046"/>
<dbReference type="STRING" id="35128.B8CDB7"/>
<keyword evidence="4" id="KW-1185">Reference proteome</keyword>
<dbReference type="GO" id="GO:0005789">
    <property type="term" value="C:endoplasmic reticulum membrane"/>
    <property type="evidence" value="ECO:0000318"/>
    <property type="project" value="GO_Central"/>
</dbReference>
<reference evidence="3 4" key="2">
    <citation type="journal article" date="2008" name="Nature">
        <title>The Phaeodactylum genome reveals the evolutionary history of diatom genomes.</title>
        <authorList>
            <person name="Bowler C."/>
            <person name="Allen A.E."/>
            <person name="Badger J.H."/>
            <person name="Grimwood J."/>
            <person name="Jabbari K."/>
            <person name="Kuo A."/>
            <person name="Maheswari U."/>
            <person name="Martens C."/>
            <person name="Maumus F."/>
            <person name="Otillar R.P."/>
            <person name="Rayko E."/>
            <person name="Salamov A."/>
            <person name="Vandepoele K."/>
            <person name="Beszteri B."/>
            <person name="Gruber A."/>
            <person name="Heijde M."/>
            <person name="Katinka M."/>
            <person name="Mock T."/>
            <person name="Valentin K."/>
            <person name="Verret F."/>
            <person name="Berges J.A."/>
            <person name="Brownlee C."/>
            <person name="Cadoret J.P."/>
            <person name="Chiovitti A."/>
            <person name="Choi C.J."/>
            <person name="Coesel S."/>
            <person name="De Martino A."/>
            <person name="Detter J.C."/>
            <person name="Durkin C."/>
            <person name="Falciatore A."/>
            <person name="Fournet J."/>
            <person name="Haruta M."/>
            <person name="Huysman M.J."/>
            <person name="Jenkins B.D."/>
            <person name="Jiroutova K."/>
            <person name="Jorgensen R.E."/>
            <person name="Joubert Y."/>
            <person name="Kaplan A."/>
            <person name="Kroger N."/>
            <person name="Kroth P.G."/>
            <person name="La Roche J."/>
            <person name="Lindquist E."/>
            <person name="Lommer M."/>
            <person name="Martin-Jezequel V."/>
            <person name="Lopez P.J."/>
            <person name="Lucas S."/>
            <person name="Mangogna M."/>
            <person name="McGinnis K."/>
            <person name="Medlin L.K."/>
            <person name="Montsant A."/>
            <person name="Oudot-Le Secq M.P."/>
            <person name="Napoli C."/>
            <person name="Obornik M."/>
            <person name="Parker M.S."/>
            <person name="Petit J.L."/>
            <person name="Porcel B.M."/>
            <person name="Poulsen N."/>
            <person name="Robison M."/>
            <person name="Rychlewski L."/>
            <person name="Rynearson T.A."/>
            <person name="Schmutz J."/>
            <person name="Shapiro H."/>
            <person name="Siaut M."/>
            <person name="Stanley M."/>
            <person name="Sussman M.R."/>
            <person name="Taylor A.R."/>
            <person name="Vardi A."/>
            <person name="von Dassow P."/>
            <person name="Vyverman W."/>
            <person name="Willis A."/>
            <person name="Wyrwicz L.S."/>
            <person name="Rokhsar D.S."/>
            <person name="Weissenbach J."/>
            <person name="Armbrust E.V."/>
            <person name="Green B.R."/>
            <person name="Van de Peer Y."/>
            <person name="Grigoriev I.V."/>
        </authorList>
    </citation>
    <scope>NUCLEOTIDE SEQUENCE [LARGE SCALE GENOMIC DNA]</scope>
    <source>
        <strain evidence="3 4">CCMP1335</strain>
    </source>
</reference>
<reference evidence="3 4" key="1">
    <citation type="journal article" date="2004" name="Science">
        <title>The genome of the diatom Thalassiosira pseudonana: ecology, evolution, and metabolism.</title>
        <authorList>
            <person name="Armbrust E.V."/>
            <person name="Berges J.A."/>
            <person name="Bowler C."/>
            <person name="Green B.R."/>
            <person name="Martinez D."/>
            <person name="Putnam N.H."/>
            <person name="Zhou S."/>
            <person name="Allen A.E."/>
            <person name="Apt K.E."/>
            <person name="Bechner M."/>
            <person name="Brzezinski M.A."/>
            <person name="Chaal B.K."/>
            <person name="Chiovitti A."/>
            <person name="Davis A.K."/>
            <person name="Demarest M.S."/>
            <person name="Detter J.C."/>
            <person name="Glavina T."/>
            <person name="Goodstein D."/>
            <person name="Hadi M.Z."/>
            <person name="Hellsten U."/>
            <person name="Hildebrand M."/>
            <person name="Jenkins B.D."/>
            <person name="Jurka J."/>
            <person name="Kapitonov V.V."/>
            <person name="Kroger N."/>
            <person name="Lau W.W."/>
            <person name="Lane T.W."/>
            <person name="Larimer F.W."/>
            <person name="Lippmeier J.C."/>
            <person name="Lucas S."/>
            <person name="Medina M."/>
            <person name="Montsant A."/>
            <person name="Obornik M."/>
            <person name="Parker M.S."/>
            <person name="Palenik B."/>
            <person name="Pazour G.J."/>
            <person name="Richardson P.M."/>
            <person name="Rynearson T.A."/>
            <person name="Saito M.A."/>
            <person name="Schwartz D.C."/>
            <person name="Thamatrakoln K."/>
            <person name="Valentin K."/>
            <person name="Vardi A."/>
            <person name="Wilkerson F.P."/>
            <person name="Rokhsar D.S."/>
        </authorList>
    </citation>
    <scope>NUCLEOTIDE SEQUENCE [LARGE SCALE GENOMIC DNA]</scope>
    <source>
        <strain evidence="3 4">CCMP1335</strain>
    </source>
</reference>
<sequence>MIDNNTIKIKGAAIASCLGYLHFEGHEDTADESNSYDCTVAPNDENIGAVDLWHLRSLAIQKGGLLNSHGRKLGWIKLTGIDELLDFNDHDVEDGGAPAEDGQCPNKNVKSYEQIQKLLESEMQCSKWHIQRERRYLRKKYNASSSNSVSLSRSSSATDLSSCDGSEGVSSIGSISQFVKQQPSPIKSHPKVSFSPLTVPHSPHSRTPNSMSFAKAASSSPEACPSVTPTSSDDSPTSNDGHTSPLTPHSHYDLYPTSEDSVQPPQCKPQHFSFQPKPYLQYQQRYQQKHRLTKARVMKKDRRPQEKKLLVQIATSAFYLVQQDQTRDEKEGRGQRSVPNGRLQCYDGMQDVIAILLLHLESPSLTSLVLKNMIESHLWMYCFVGEKDVGGDEGSAVSIESVDNASFKSANSDESDVQDDDTTESVEEINQRGLLSLSFFPMLQVLDDELHAVLVRDESITEDSRFGEVLPIERVWLVAGVLQKWMSTWFCCEDALPVEVVSRLVDFLLASHPFMPLYLSLSIICHPIHRNKLLAISLREPPLLPSREELPVVNALNTLFSALGQELGGEDPLDDDEDERVMVFFDEVVSTSIEIMTRIPPDHLLPLVQNYQDGYLLPHLDPRAESVVSLSPMPWTLRSAAPTDYELVQKRFPGKEICSSYESTMIRHAVEKHQTALNASGCHPSRLELQRDISTRWMKNRNVMLIGMVLFVGTLLLAPLNESSTPLMGASLFVSLQSVQPSKWSQSKLLLNELSSVAQNRHRRVILGILSF</sequence>
<dbReference type="PaxDb" id="35128-Thaps25046"/>
<dbReference type="InterPro" id="IPR045913">
    <property type="entry name" value="TBC20/Gyp8-like"/>
</dbReference>
<dbReference type="GO" id="GO:0005096">
    <property type="term" value="F:GTPase activator activity"/>
    <property type="evidence" value="ECO:0000318"/>
    <property type="project" value="GO_Central"/>
</dbReference>
<dbReference type="GeneID" id="7443958"/>
<feature type="region of interest" description="Disordered" evidence="2">
    <location>
        <begin position="147"/>
        <end position="166"/>
    </location>
</feature>
<dbReference type="OMA" id="WHISKER"/>
<dbReference type="InParanoid" id="B8CDB7"/>
<keyword evidence="1" id="KW-0343">GTPase activation</keyword>
<feature type="compositionally biased region" description="Polar residues" evidence="2">
    <location>
        <begin position="205"/>
        <end position="221"/>
    </location>
</feature>
<feature type="compositionally biased region" description="Low complexity" evidence="2">
    <location>
        <begin position="225"/>
        <end position="240"/>
    </location>
</feature>
<dbReference type="GO" id="GO:0006888">
    <property type="term" value="P:endoplasmic reticulum to Golgi vesicle-mediated transport"/>
    <property type="evidence" value="ECO:0000318"/>
    <property type="project" value="GO_Central"/>
</dbReference>
<dbReference type="HOGENOM" id="CLU_362313_0_0_1"/>
<protein>
    <recommendedName>
        <fullName evidence="5">Rab-GAP TBC domain-containing protein</fullName>
    </recommendedName>
</protein>